<evidence type="ECO:0000313" key="2">
    <source>
        <dbReference type="Proteomes" id="UP000886501"/>
    </source>
</evidence>
<dbReference type="Proteomes" id="UP000886501">
    <property type="component" value="Unassembled WGS sequence"/>
</dbReference>
<sequence>MATQQQIADGLCLRFSGDIQNQPALSIEMAVNLLIRGTQASSQLPFAWGYIDRPADGAIYLVFIASQMSFPNDGMRFQENEQRFAIAAGNGREVEVMESKFGFIPGSGETVANRTRRKFRMIKGGNSQLILIHYGRAQAVPVNPVFNQPTRSYPLQPANLPAVYVAGEKAGQKAMPGTAGGPPVGNIPGGVPGGIPPGMQGNIPGGIPGGMPGGMGGGMPGGPGGPGPQQLPPNPGPGPGPMQGVPNQPHPPHPGHPPLQSPGSQGVPPQIGMGYPSPATTQSMLAQQNRQMEALERRNVQEREQRARGSMNTQRPTMHPDEDEEIEKEMISTRTLALTRFQRNHEFMDEVFTQAALGDKHPPKRKSPWSIFDVSELESKTAKLTAEIAELRRRAEERRFQRSALASGDGDVSMASISV</sequence>
<organism evidence="1 2">
    <name type="scientific">Thelephora ganbajun</name>
    <name type="common">Ganba fungus</name>
    <dbReference type="NCBI Taxonomy" id="370292"/>
    <lineage>
        <taxon>Eukaryota</taxon>
        <taxon>Fungi</taxon>
        <taxon>Dikarya</taxon>
        <taxon>Basidiomycota</taxon>
        <taxon>Agaricomycotina</taxon>
        <taxon>Agaricomycetes</taxon>
        <taxon>Thelephorales</taxon>
        <taxon>Thelephoraceae</taxon>
        <taxon>Thelephora</taxon>
    </lineage>
</organism>
<name>A0ACB6ZAT9_THEGA</name>
<proteinExistence type="predicted"/>
<reference evidence="1" key="2">
    <citation type="journal article" date="2020" name="Nat. Commun.">
        <title>Large-scale genome sequencing of mycorrhizal fungi provides insights into the early evolution of symbiotic traits.</title>
        <authorList>
            <person name="Miyauchi S."/>
            <person name="Kiss E."/>
            <person name="Kuo A."/>
            <person name="Drula E."/>
            <person name="Kohler A."/>
            <person name="Sanchez-Garcia M."/>
            <person name="Morin E."/>
            <person name="Andreopoulos B."/>
            <person name="Barry K.W."/>
            <person name="Bonito G."/>
            <person name="Buee M."/>
            <person name="Carver A."/>
            <person name="Chen C."/>
            <person name="Cichocki N."/>
            <person name="Clum A."/>
            <person name="Culley D."/>
            <person name="Crous P.W."/>
            <person name="Fauchery L."/>
            <person name="Girlanda M."/>
            <person name="Hayes R.D."/>
            <person name="Keri Z."/>
            <person name="LaButti K."/>
            <person name="Lipzen A."/>
            <person name="Lombard V."/>
            <person name="Magnuson J."/>
            <person name="Maillard F."/>
            <person name="Murat C."/>
            <person name="Nolan M."/>
            <person name="Ohm R.A."/>
            <person name="Pangilinan J."/>
            <person name="Pereira M.F."/>
            <person name="Perotto S."/>
            <person name="Peter M."/>
            <person name="Pfister S."/>
            <person name="Riley R."/>
            <person name="Sitrit Y."/>
            <person name="Stielow J.B."/>
            <person name="Szollosi G."/>
            <person name="Zifcakova L."/>
            <person name="Stursova M."/>
            <person name="Spatafora J.W."/>
            <person name="Tedersoo L."/>
            <person name="Vaario L.M."/>
            <person name="Yamada A."/>
            <person name="Yan M."/>
            <person name="Wang P."/>
            <person name="Xu J."/>
            <person name="Bruns T."/>
            <person name="Baldrian P."/>
            <person name="Vilgalys R."/>
            <person name="Dunand C."/>
            <person name="Henrissat B."/>
            <person name="Grigoriev I.V."/>
            <person name="Hibbett D."/>
            <person name="Nagy L.G."/>
            <person name="Martin F.M."/>
        </authorList>
    </citation>
    <scope>NUCLEOTIDE SEQUENCE</scope>
    <source>
        <strain evidence="1">P2</strain>
    </source>
</reference>
<protein>
    <submittedName>
        <fullName evidence="1">Uncharacterized protein</fullName>
    </submittedName>
</protein>
<dbReference type="EMBL" id="MU118051">
    <property type="protein sequence ID" value="KAF9646716.1"/>
    <property type="molecule type" value="Genomic_DNA"/>
</dbReference>
<gene>
    <name evidence="1" type="ORF">BDM02DRAFT_3118275</name>
</gene>
<reference evidence="1" key="1">
    <citation type="submission" date="2019-10" db="EMBL/GenBank/DDBJ databases">
        <authorList>
            <consortium name="DOE Joint Genome Institute"/>
            <person name="Kuo A."/>
            <person name="Miyauchi S."/>
            <person name="Kiss E."/>
            <person name="Drula E."/>
            <person name="Kohler A."/>
            <person name="Sanchez-Garcia M."/>
            <person name="Andreopoulos B."/>
            <person name="Barry K.W."/>
            <person name="Bonito G."/>
            <person name="Buee M."/>
            <person name="Carver A."/>
            <person name="Chen C."/>
            <person name="Cichocki N."/>
            <person name="Clum A."/>
            <person name="Culley D."/>
            <person name="Crous P.W."/>
            <person name="Fauchery L."/>
            <person name="Girlanda M."/>
            <person name="Hayes R."/>
            <person name="Keri Z."/>
            <person name="Labutti K."/>
            <person name="Lipzen A."/>
            <person name="Lombard V."/>
            <person name="Magnuson J."/>
            <person name="Maillard F."/>
            <person name="Morin E."/>
            <person name="Murat C."/>
            <person name="Nolan M."/>
            <person name="Ohm R."/>
            <person name="Pangilinan J."/>
            <person name="Pereira M."/>
            <person name="Perotto S."/>
            <person name="Peter M."/>
            <person name="Riley R."/>
            <person name="Sitrit Y."/>
            <person name="Stielow B."/>
            <person name="Szollosi G."/>
            <person name="Zifcakova L."/>
            <person name="Stursova M."/>
            <person name="Spatafora J.W."/>
            <person name="Tedersoo L."/>
            <person name="Vaario L.-M."/>
            <person name="Yamada A."/>
            <person name="Yan M."/>
            <person name="Wang P."/>
            <person name="Xu J."/>
            <person name="Bruns T."/>
            <person name="Baldrian P."/>
            <person name="Vilgalys R."/>
            <person name="Henrissat B."/>
            <person name="Grigoriev I.V."/>
            <person name="Hibbett D."/>
            <person name="Nagy L.G."/>
            <person name="Martin F.M."/>
        </authorList>
    </citation>
    <scope>NUCLEOTIDE SEQUENCE</scope>
    <source>
        <strain evidence="1">P2</strain>
    </source>
</reference>
<keyword evidence="2" id="KW-1185">Reference proteome</keyword>
<comment type="caution">
    <text evidence="1">The sequence shown here is derived from an EMBL/GenBank/DDBJ whole genome shotgun (WGS) entry which is preliminary data.</text>
</comment>
<accession>A0ACB6ZAT9</accession>
<evidence type="ECO:0000313" key="1">
    <source>
        <dbReference type="EMBL" id="KAF9646716.1"/>
    </source>
</evidence>